<dbReference type="RefSeq" id="WP_271011709.1">
    <property type="nucleotide sequence ID" value="NZ_JAQIFT010000031.1"/>
</dbReference>
<evidence type="ECO:0000313" key="2">
    <source>
        <dbReference type="Proteomes" id="UP001169242"/>
    </source>
</evidence>
<sequence>MMNCEKIIKKYSRTVSRRCLEIGLKAKLRDWCPEGVLKRKMEEEVQVCCIKIEHASKQIESDLLARRIALEEKQNRLVACKTYTQKQWIMRLRDKQVIESIVTEIKLIDSVKINVKELS</sequence>
<gene>
    <name evidence="1" type="ORF">PBV87_07430</name>
</gene>
<dbReference type="Proteomes" id="UP001169242">
    <property type="component" value="Unassembled WGS sequence"/>
</dbReference>
<proteinExistence type="predicted"/>
<dbReference type="EMBL" id="JAQIFT010000031">
    <property type="protein sequence ID" value="MDA3731310.1"/>
    <property type="molecule type" value="Genomic_DNA"/>
</dbReference>
<keyword evidence="2" id="KW-1185">Reference proteome</keyword>
<organism evidence="1 2">
    <name type="scientific">Holtiella tumoricola</name>
    <dbReference type="NCBI Taxonomy" id="3018743"/>
    <lineage>
        <taxon>Bacteria</taxon>
        <taxon>Bacillati</taxon>
        <taxon>Bacillota</taxon>
        <taxon>Clostridia</taxon>
        <taxon>Lachnospirales</taxon>
        <taxon>Cellulosilyticaceae</taxon>
        <taxon>Holtiella</taxon>
    </lineage>
</organism>
<accession>A0AA42DLG2</accession>
<name>A0AA42DLG2_9FIRM</name>
<evidence type="ECO:0000313" key="1">
    <source>
        <dbReference type="EMBL" id="MDA3731310.1"/>
    </source>
</evidence>
<reference evidence="1" key="1">
    <citation type="journal article" date="2023" name="Int. J. Syst. Evol. Microbiol.">
        <title>&lt;i&gt;Holtiella tumoricola&lt;/i&gt; gen. nov. sp. nov., isolated from a human clinical sample.</title>
        <authorList>
            <person name="Allen-Vercoe E."/>
            <person name="Daigneault M.C."/>
            <person name="Vancuren S.J."/>
            <person name="Cochrane K."/>
            <person name="O'Neal L.L."/>
            <person name="Sankaranarayanan K."/>
            <person name="Lawson P.A."/>
        </authorList>
    </citation>
    <scope>NUCLEOTIDE SEQUENCE</scope>
    <source>
        <strain evidence="1">CC70A</strain>
    </source>
</reference>
<protein>
    <submittedName>
        <fullName evidence="1">Uncharacterized protein</fullName>
    </submittedName>
</protein>
<comment type="caution">
    <text evidence="1">The sequence shown here is derived from an EMBL/GenBank/DDBJ whole genome shotgun (WGS) entry which is preliminary data.</text>
</comment>
<dbReference type="AlphaFoldDB" id="A0AA42DLG2"/>